<reference evidence="3 4" key="1">
    <citation type="submission" date="2023-07" db="EMBL/GenBank/DDBJ databases">
        <title>Sorghum-associated microbial communities from plants grown in Nebraska, USA.</title>
        <authorList>
            <person name="Schachtman D."/>
        </authorList>
    </citation>
    <scope>NUCLEOTIDE SEQUENCE [LARGE SCALE GENOMIC DNA]</scope>
    <source>
        <strain evidence="3 4">DS1001</strain>
    </source>
</reference>
<protein>
    <submittedName>
        <fullName evidence="3">Uncharacterized protein</fullName>
    </submittedName>
</protein>
<sequence length="55" mass="5584">MNSQETAPVDERGPSVQGPATAMRGPGKAIASLVLAILAPLGLVITRPLAPSRCC</sequence>
<evidence type="ECO:0000313" key="3">
    <source>
        <dbReference type="EMBL" id="MDQ0145347.1"/>
    </source>
</evidence>
<dbReference type="Proteomes" id="UP001239267">
    <property type="component" value="Unassembled WGS sequence"/>
</dbReference>
<gene>
    <name evidence="3" type="ORF">J2T23_001237</name>
</gene>
<keyword evidence="2" id="KW-0812">Transmembrane</keyword>
<dbReference type="AlphaFoldDB" id="A0AAJ1WEV6"/>
<keyword evidence="2" id="KW-0472">Membrane</keyword>
<evidence type="ECO:0000256" key="1">
    <source>
        <dbReference type="SAM" id="MobiDB-lite"/>
    </source>
</evidence>
<feature type="transmembrane region" description="Helical" evidence="2">
    <location>
        <begin position="29"/>
        <end position="50"/>
    </location>
</feature>
<evidence type="ECO:0000256" key="2">
    <source>
        <dbReference type="SAM" id="Phobius"/>
    </source>
</evidence>
<organism evidence="3 4">
    <name type="scientific">Pseudarthrobacter niigatensis</name>
    <dbReference type="NCBI Taxonomy" id="369935"/>
    <lineage>
        <taxon>Bacteria</taxon>
        <taxon>Bacillati</taxon>
        <taxon>Actinomycetota</taxon>
        <taxon>Actinomycetes</taxon>
        <taxon>Micrococcales</taxon>
        <taxon>Micrococcaceae</taxon>
        <taxon>Pseudarthrobacter</taxon>
    </lineage>
</organism>
<keyword evidence="2" id="KW-1133">Transmembrane helix</keyword>
<name>A0AAJ1WEV6_9MICC</name>
<comment type="caution">
    <text evidence="3">The sequence shown here is derived from an EMBL/GenBank/DDBJ whole genome shotgun (WGS) entry which is preliminary data.</text>
</comment>
<dbReference type="EMBL" id="JAUSTB010000003">
    <property type="protein sequence ID" value="MDQ0145347.1"/>
    <property type="molecule type" value="Genomic_DNA"/>
</dbReference>
<feature type="region of interest" description="Disordered" evidence="1">
    <location>
        <begin position="1"/>
        <end position="23"/>
    </location>
</feature>
<keyword evidence="4" id="KW-1185">Reference proteome</keyword>
<proteinExistence type="predicted"/>
<evidence type="ECO:0000313" key="4">
    <source>
        <dbReference type="Proteomes" id="UP001239267"/>
    </source>
</evidence>
<accession>A0AAJ1WEV6</accession>